<dbReference type="Pfam" id="PF00293">
    <property type="entry name" value="NUDIX"/>
    <property type="match status" value="1"/>
</dbReference>
<keyword evidence="5" id="KW-0460">Magnesium</keyword>
<evidence type="ECO:0000259" key="7">
    <source>
        <dbReference type="PROSITE" id="PS51462"/>
    </source>
</evidence>
<dbReference type="InterPro" id="IPR015797">
    <property type="entry name" value="NUDIX_hydrolase-like_dom_sf"/>
</dbReference>
<reference evidence="8 9" key="1">
    <citation type="submission" date="2019-02" db="EMBL/GenBank/DDBJ databases">
        <title>Deep-cultivation of Planctomycetes and their phenomic and genomic characterization uncovers novel biology.</title>
        <authorList>
            <person name="Wiegand S."/>
            <person name="Jogler M."/>
            <person name="Boedeker C."/>
            <person name="Pinto D."/>
            <person name="Vollmers J."/>
            <person name="Rivas-Marin E."/>
            <person name="Kohn T."/>
            <person name="Peeters S.H."/>
            <person name="Heuer A."/>
            <person name="Rast P."/>
            <person name="Oberbeckmann S."/>
            <person name="Bunk B."/>
            <person name="Jeske O."/>
            <person name="Meyerdierks A."/>
            <person name="Storesund J.E."/>
            <person name="Kallscheuer N."/>
            <person name="Luecker S."/>
            <person name="Lage O.M."/>
            <person name="Pohl T."/>
            <person name="Merkel B.J."/>
            <person name="Hornburger P."/>
            <person name="Mueller R.-W."/>
            <person name="Bruemmer F."/>
            <person name="Labrenz M."/>
            <person name="Spormann A.M."/>
            <person name="Op den Camp H."/>
            <person name="Overmann J."/>
            <person name="Amann R."/>
            <person name="Jetten M.S.M."/>
            <person name="Mascher T."/>
            <person name="Medema M.H."/>
            <person name="Devos D.P."/>
            <person name="Kaster A.-K."/>
            <person name="Ovreas L."/>
            <person name="Rohde M."/>
            <person name="Galperin M.Y."/>
            <person name="Jogler C."/>
        </authorList>
    </citation>
    <scope>NUCLEOTIDE SEQUENCE [LARGE SCALE GENOMIC DNA]</scope>
    <source>
        <strain evidence="8 9">K23_9</strain>
    </source>
</reference>
<evidence type="ECO:0000256" key="3">
    <source>
        <dbReference type="ARBA" id="ARBA00022723"/>
    </source>
</evidence>
<evidence type="ECO:0000256" key="4">
    <source>
        <dbReference type="ARBA" id="ARBA00022801"/>
    </source>
</evidence>
<organism evidence="8 9">
    <name type="scientific">Stieleria marina</name>
    <dbReference type="NCBI Taxonomy" id="1930275"/>
    <lineage>
        <taxon>Bacteria</taxon>
        <taxon>Pseudomonadati</taxon>
        <taxon>Planctomycetota</taxon>
        <taxon>Planctomycetia</taxon>
        <taxon>Pirellulales</taxon>
        <taxon>Pirellulaceae</taxon>
        <taxon>Stieleria</taxon>
    </lineage>
</organism>
<dbReference type="RefSeq" id="WP_145416763.1">
    <property type="nucleotide sequence ID" value="NZ_CP036526.1"/>
</dbReference>
<dbReference type="InterPro" id="IPR045121">
    <property type="entry name" value="CoAse"/>
</dbReference>
<dbReference type="Gene3D" id="3.90.79.10">
    <property type="entry name" value="Nucleoside Triphosphate Pyrophosphohydrolase"/>
    <property type="match status" value="1"/>
</dbReference>
<dbReference type="AlphaFoldDB" id="A0A517NQ22"/>
<dbReference type="GO" id="GO:0010945">
    <property type="term" value="F:coenzyme A diphosphatase activity"/>
    <property type="evidence" value="ECO:0007669"/>
    <property type="project" value="InterPro"/>
</dbReference>
<evidence type="ECO:0000256" key="5">
    <source>
        <dbReference type="ARBA" id="ARBA00022842"/>
    </source>
</evidence>
<feature type="domain" description="Nudix hydrolase" evidence="7">
    <location>
        <begin position="50"/>
        <end position="184"/>
    </location>
</feature>
<name>A0A517NQ22_9BACT</name>
<proteinExistence type="predicted"/>
<evidence type="ECO:0000256" key="6">
    <source>
        <dbReference type="ARBA" id="ARBA00023211"/>
    </source>
</evidence>
<protein>
    <submittedName>
        <fullName evidence="8">Putative NUDIX hydrolase</fullName>
    </submittedName>
</protein>
<dbReference type="OrthoDB" id="9802805at2"/>
<evidence type="ECO:0000313" key="8">
    <source>
        <dbReference type="EMBL" id="QDT09217.1"/>
    </source>
</evidence>
<dbReference type="EMBL" id="CP036526">
    <property type="protein sequence ID" value="QDT09217.1"/>
    <property type="molecule type" value="Genomic_DNA"/>
</dbReference>
<evidence type="ECO:0000256" key="1">
    <source>
        <dbReference type="ARBA" id="ARBA00001936"/>
    </source>
</evidence>
<dbReference type="SUPFAM" id="SSF55811">
    <property type="entry name" value="Nudix"/>
    <property type="match status" value="1"/>
</dbReference>
<dbReference type="PANTHER" id="PTHR12992">
    <property type="entry name" value="NUDIX HYDROLASE"/>
    <property type="match status" value="1"/>
</dbReference>
<keyword evidence="4 8" id="KW-0378">Hydrolase</keyword>
<comment type="cofactor">
    <cofactor evidence="2">
        <name>Mg(2+)</name>
        <dbReference type="ChEBI" id="CHEBI:18420"/>
    </cofactor>
</comment>
<gene>
    <name evidence="8" type="ORF">K239x_11620</name>
</gene>
<dbReference type="InterPro" id="IPR000086">
    <property type="entry name" value="NUDIX_hydrolase_dom"/>
</dbReference>
<dbReference type="GO" id="GO:0046872">
    <property type="term" value="F:metal ion binding"/>
    <property type="evidence" value="ECO:0007669"/>
    <property type="project" value="UniProtKB-KW"/>
</dbReference>
<dbReference type="Proteomes" id="UP000319817">
    <property type="component" value="Chromosome"/>
</dbReference>
<dbReference type="PROSITE" id="PS51462">
    <property type="entry name" value="NUDIX"/>
    <property type="match status" value="1"/>
</dbReference>
<sequence>MAERWADPNLGDYLSRRIASSVGHLKKSSFSPALAYGRHRGPADALAQGSLRHAAVLIAMNYVDGQWVLPLTLRPMTLSHHGGQICLPGGRIELDETPLDAALREYEEELGIAATVDNICGELRQQYVFGSDNRVHPMVITAQMPDSDWMPDPVEVDEVVSLPLRTLLQPDSHTVVPKSRPVRQDGNIVGELAFSAPAIQLDNHVIWGATAMILGDLAHLLH</sequence>
<dbReference type="CDD" id="cd03426">
    <property type="entry name" value="NUDIX_CoAse_Nudt7"/>
    <property type="match status" value="1"/>
</dbReference>
<keyword evidence="6" id="KW-0464">Manganese</keyword>
<evidence type="ECO:0000313" key="9">
    <source>
        <dbReference type="Proteomes" id="UP000319817"/>
    </source>
</evidence>
<keyword evidence="9" id="KW-1185">Reference proteome</keyword>
<dbReference type="PANTHER" id="PTHR12992:SF11">
    <property type="entry name" value="MITOCHONDRIAL COENZYME A DIPHOSPHATASE NUDT8"/>
    <property type="match status" value="1"/>
</dbReference>
<evidence type="ECO:0000256" key="2">
    <source>
        <dbReference type="ARBA" id="ARBA00001946"/>
    </source>
</evidence>
<keyword evidence="3" id="KW-0479">Metal-binding</keyword>
<comment type="cofactor">
    <cofactor evidence="1">
        <name>Mn(2+)</name>
        <dbReference type="ChEBI" id="CHEBI:29035"/>
    </cofactor>
</comment>
<accession>A0A517NQ22</accession>